<evidence type="ECO:0000256" key="2">
    <source>
        <dbReference type="ARBA" id="ARBA00022490"/>
    </source>
</evidence>
<dbReference type="GO" id="GO:0005524">
    <property type="term" value="F:ATP binding"/>
    <property type="evidence" value="ECO:0007669"/>
    <property type="project" value="UniProtKB-KW"/>
</dbReference>
<proteinExistence type="inferred from homology"/>
<dbReference type="OrthoDB" id="10253115at2759"/>
<dbReference type="Pfam" id="PF13193">
    <property type="entry name" value="AMP-binding_C"/>
    <property type="match status" value="1"/>
</dbReference>
<accession>A0A6J5W1J4</accession>
<dbReference type="PANTHER" id="PTHR43859">
    <property type="entry name" value="ACYL-ACTIVATING ENZYME"/>
    <property type="match status" value="1"/>
</dbReference>
<dbReference type="InterPro" id="IPR045851">
    <property type="entry name" value="AMP-bd_C_sf"/>
</dbReference>
<organism evidence="7 8">
    <name type="scientific">Prunus armeniaca</name>
    <name type="common">Apricot</name>
    <name type="synonym">Armeniaca vulgaris</name>
    <dbReference type="NCBI Taxonomy" id="36596"/>
    <lineage>
        <taxon>Eukaryota</taxon>
        <taxon>Viridiplantae</taxon>
        <taxon>Streptophyta</taxon>
        <taxon>Embryophyta</taxon>
        <taxon>Tracheophyta</taxon>
        <taxon>Spermatophyta</taxon>
        <taxon>Magnoliopsida</taxon>
        <taxon>eudicotyledons</taxon>
        <taxon>Gunneridae</taxon>
        <taxon>Pentapetalae</taxon>
        <taxon>rosids</taxon>
        <taxon>fabids</taxon>
        <taxon>Rosales</taxon>
        <taxon>Rosaceae</taxon>
        <taxon>Amygdaloideae</taxon>
        <taxon>Amygdaleae</taxon>
        <taxon>Prunus</taxon>
    </lineage>
</organism>
<reference evidence="8" key="1">
    <citation type="journal article" date="2020" name="Genome Biol.">
        <title>Gamete binning: chromosome-level and haplotype-resolved genome assembly enabled by high-throughput single-cell sequencing of gamete genomes.</title>
        <authorList>
            <person name="Campoy J.A."/>
            <person name="Sun H."/>
            <person name="Goel M."/>
            <person name="Jiao W.-B."/>
            <person name="Folz-Donahue K."/>
            <person name="Wang N."/>
            <person name="Rubio M."/>
            <person name="Liu C."/>
            <person name="Kukat C."/>
            <person name="Ruiz D."/>
            <person name="Huettel B."/>
            <person name="Schneeberger K."/>
        </authorList>
    </citation>
    <scope>NUCLEOTIDE SEQUENCE [LARGE SCALE GENOMIC DNA]</scope>
    <source>
        <strain evidence="8">cv. Rojo Pasion</strain>
    </source>
</reference>
<dbReference type="PANTHER" id="PTHR43859:SF37">
    <property type="entry name" value="ACYL-ACTIVATING ENZYME 9-RELATED"/>
    <property type="match status" value="1"/>
</dbReference>
<evidence type="ECO:0000256" key="4">
    <source>
        <dbReference type="ARBA" id="ARBA00022741"/>
    </source>
</evidence>
<keyword evidence="5" id="KW-0067">ATP-binding</keyword>
<dbReference type="AlphaFoldDB" id="A0A6J5W1J4"/>
<keyword evidence="3" id="KW-0436">Ligase</keyword>
<keyword evidence="4" id="KW-0547">Nucleotide-binding</keyword>
<keyword evidence="2" id="KW-0963">Cytoplasm</keyword>
<dbReference type="EMBL" id="CAEKKB010000001">
    <property type="protein sequence ID" value="CAB4293635.1"/>
    <property type="molecule type" value="Genomic_DNA"/>
</dbReference>
<evidence type="ECO:0000256" key="3">
    <source>
        <dbReference type="ARBA" id="ARBA00022598"/>
    </source>
</evidence>
<evidence type="ECO:0000313" key="8">
    <source>
        <dbReference type="Proteomes" id="UP000507245"/>
    </source>
</evidence>
<dbReference type="SUPFAM" id="SSF56801">
    <property type="entry name" value="Acetyl-CoA synthetase-like"/>
    <property type="match status" value="1"/>
</dbReference>
<comment type="similarity">
    <text evidence="1">Belongs to the ATP-dependent AMP-binding enzyme family.</text>
</comment>
<dbReference type="InterPro" id="IPR025110">
    <property type="entry name" value="AMP-bd_C"/>
</dbReference>
<protein>
    <recommendedName>
        <fullName evidence="6">AMP-binding enzyme C-terminal domain-containing protein</fullName>
    </recommendedName>
</protein>
<evidence type="ECO:0000256" key="5">
    <source>
        <dbReference type="ARBA" id="ARBA00022840"/>
    </source>
</evidence>
<dbReference type="GO" id="GO:0016874">
    <property type="term" value="F:ligase activity"/>
    <property type="evidence" value="ECO:0007669"/>
    <property type="project" value="UniProtKB-KW"/>
</dbReference>
<evidence type="ECO:0000259" key="6">
    <source>
        <dbReference type="Pfam" id="PF13193"/>
    </source>
</evidence>
<sequence>MAILTGLFIPTPLETTSNLALPPPKLNYDDVDQSKDVINSGSEKEVESVLYWNPAVNEAAVVAKPDKFYGVTPCAFVCLKSTGLDCSVPSEDIMEFCKERLPHFLAPKTVVFTEALPKTSTVQKFVLREIAMSMG</sequence>
<dbReference type="Proteomes" id="UP000507245">
    <property type="component" value="Unassembled WGS sequence"/>
</dbReference>
<keyword evidence="8" id="KW-1185">Reference proteome</keyword>
<feature type="domain" description="AMP-binding enzyme C-terminal" evidence="6">
    <location>
        <begin position="45"/>
        <end position="121"/>
    </location>
</feature>
<name>A0A6J5W1J4_PRUAR</name>
<dbReference type="Gene3D" id="3.30.300.30">
    <property type="match status" value="1"/>
</dbReference>
<gene>
    <name evidence="7" type="ORF">ORAREDHAP_LOCUS2675</name>
</gene>
<evidence type="ECO:0000313" key="7">
    <source>
        <dbReference type="EMBL" id="CAB4293635.1"/>
    </source>
</evidence>
<evidence type="ECO:0000256" key="1">
    <source>
        <dbReference type="ARBA" id="ARBA00006432"/>
    </source>
</evidence>